<accession>A0AAX4JXC3</accession>
<dbReference type="InterPro" id="IPR036249">
    <property type="entry name" value="Thioredoxin-like_sf"/>
</dbReference>
<feature type="region of interest" description="Disordered" evidence="1">
    <location>
        <begin position="346"/>
        <end position="371"/>
    </location>
</feature>
<feature type="region of interest" description="Disordered" evidence="1">
    <location>
        <begin position="206"/>
        <end position="255"/>
    </location>
</feature>
<feature type="compositionally biased region" description="Polar residues" evidence="1">
    <location>
        <begin position="346"/>
        <end position="355"/>
    </location>
</feature>
<dbReference type="Gene3D" id="3.40.30.10">
    <property type="entry name" value="Glutaredoxin"/>
    <property type="match status" value="1"/>
</dbReference>
<feature type="compositionally biased region" description="Polar residues" evidence="1">
    <location>
        <begin position="234"/>
        <end position="248"/>
    </location>
</feature>
<dbReference type="Proteomes" id="UP001355207">
    <property type="component" value="Chromosome 5"/>
</dbReference>
<dbReference type="PANTHER" id="PTHR28630:SF3">
    <property type="entry name" value="PEROXIREDOXIN-LIKE 2C"/>
    <property type="match status" value="1"/>
</dbReference>
<dbReference type="InterPro" id="IPR032801">
    <property type="entry name" value="PXL2A/B/C"/>
</dbReference>
<sequence>MNDVINNPPSTYPSSSTSSYTPRSQSLSSHSISPASSAILLEQPVRASSISSLAIPTGTETPTPATTVVRSFTVKSGKRLSRKLPPAWTESLENLSIQSHSSSSSSEQSHSNQIIDKNFEYNFDTGISPLSKTITLPLLQEEEPTSSSFKMGLTNSGGSNRNSLITIDSNNNNTQFQSRPYVLDVDMTGIGLSSNAKMAPIQLQMPISSGSSSRTIRNTNTIPEEPSYEVHEVATSSRSKQKQSFNGVSSSSSSSRLYSHFPSISSTSSSSTSLSVNSLSMGFLKSSSKSSSSRSDILLTPKQHTSRLHRSSLDSVRCSTSSRGACGPQASTWSLFDEIQMEDNLSSAKSPTSLSARRKVKKETRQEKKERIQMEKEVFDEDTPPSQKMLFEASLLEVVDEHGQRVRFGDLVRNRKTIVVFIRHWYCPLCAQYMNSILAEVSLDALEEANVDLIIIGNGSDKMLNGYRNKAFKCPFKMYTDPTLALYRAMGLTRQTGDGGDEEDKGDYLVQSAMASTVQTIKRATKMPLKNPGHFTQLGGEFIFDGTLNLIYTHRMVNTRSHKPIRDICEKAGVRLEFIHYEPGPPPPPVHRHSFINPAAISNENGEVDYSIPEEEEDQFSRNYSMDNANHNMEIDSWQVDRDQTISRMKALKAARRGGPTKLSETRLRVVDNVKIVGQDVDEEEVVLGFSALGIAH</sequence>
<evidence type="ECO:0008006" key="4">
    <source>
        <dbReference type="Google" id="ProtNLM"/>
    </source>
</evidence>
<feature type="compositionally biased region" description="Low complexity" evidence="1">
    <location>
        <begin position="285"/>
        <end position="299"/>
    </location>
</feature>
<dbReference type="CDD" id="cd02970">
    <property type="entry name" value="PRX_like2"/>
    <property type="match status" value="1"/>
</dbReference>
<dbReference type="SUPFAM" id="SSF52833">
    <property type="entry name" value="Thioredoxin-like"/>
    <property type="match status" value="1"/>
</dbReference>
<evidence type="ECO:0000313" key="2">
    <source>
        <dbReference type="EMBL" id="WWC89539.1"/>
    </source>
</evidence>
<keyword evidence="3" id="KW-1185">Reference proteome</keyword>
<feature type="region of interest" description="Disordered" evidence="1">
    <location>
        <begin position="1"/>
        <end position="29"/>
    </location>
</feature>
<dbReference type="EMBL" id="CP144102">
    <property type="protein sequence ID" value="WWC89539.1"/>
    <property type="molecule type" value="Genomic_DNA"/>
</dbReference>
<dbReference type="PANTHER" id="PTHR28630">
    <property type="match status" value="1"/>
</dbReference>
<organism evidence="2 3">
    <name type="scientific">Kwoniella dendrophila CBS 6074</name>
    <dbReference type="NCBI Taxonomy" id="1295534"/>
    <lineage>
        <taxon>Eukaryota</taxon>
        <taxon>Fungi</taxon>
        <taxon>Dikarya</taxon>
        <taxon>Basidiomycota</taxon>
        <taxon>Agaricomycotina</taxon>
        <taxon>Tremellomycetes</taxon>
        <taxon>Tremellales</taxon>
        <taxon>Cryptococcaceae</taxon>
        <taxon>Kwoniella</taxon>
    </lineage>
</organism>
<dbReference type="GeneID" id="91095133"/>
<feature type="compositionally biased region" description="Polar residues" evidence="1">
    <location>
        <begin position="206"/>
        <end position="222"/>
    </location>
</feature>
<evidence type="ECO:0000313" key="3">
    <source>
        <dbReference type="Proteomes" id="UP001355207"/>
    </source>
</evidence>
<dbReference type="AlphaFoldDB" id="A0AAX4JXC3"/>
<gene>
    <name evidence="2" type="ORF">L201_004463</name>
</gene>
<dbReference type="Pfam" id="PF13911">
    <property type="entry name" value="AhpC-TSA_2"/>
    <property type="match status" value="1"/>
</dbReference>
<name>A0AAX4JXC3_9TREE</name>
<dbReference type="RefSeq" id="XP_066076302.1">
    <property type="nucleotide sequence ID" value="XM_066220205.1"/>
</dbReference>
<proteinExistence type="predicted"/>
<protein>
    <recommendedName>
        <fullName evidence="4">Thioredoxin domain-containing protein</fullName>
    </recommendedName>
</protein>
<feature type="compositionally biased region" description="Low complexity" evidence="1">
    <location>
        <begin position="8"/>
        <end position="29"/>
    </location>
</feature>
<feature type="region of interest" description="Disordered" evidence="1">
    <location>
        <begin position="285"/>
        <end position="321"/>
    </location>
</feature>
<evidence type="ECO:0000256" key="1">
    <source>
        <dbReference type="SAM" id="MobiDB-lite"/>
    </source>
</evidence>
<reference evidence="2 3" key="1">
    <citation type="submission" date="2024-01" db="EMBL/GenBank/DDBJ databases">
        <title>Comparative genomics of Cryptococcus and Kwoniella reveals pathogenesis evolution and contrasting modes of karyotype evolution via chromosome fusion or intercentromeric recombination.</title>
        <authorList>
            <person name="Coelho M.A."/>
            <person name="David-Palma M."/>
            <person name="Shea T."/>
            <person name="Bowers K."/>
            <person name="McGinley-Smith S."/>
            <person name="Mohammad A.W."/>
            <person name="Gnirke A."/>
            <person name="Yurkov A.M."/>
            <person name="Nowrousian M."/>
            <person name="Sun S."/>
            <person name="Cuomo C.A."/>
            <person name="Heitman J."/>
        </authorList>
    </citation>
    <scope>NUCLEOTIDE SEQUENCE [LARGE SCALE GENOMIC DNA]</scope>
    <source>
        <strain evidence="2 3">CBS 6074</strain>
    </source>
</reference>